<dbReference type="SMART" id="SM00827">
    <property type="entry name" value="PKS_AT"/>
    <property type="match status" value="1"/>
</dbReference>
<accession>Q7MA14</accession>
<dbReference type="SUPFAM" id="SSF55048">
    <property type="entry name" value="Probable ACP-binding domain of malonyl-CoA ACP transacylase"/>
    <property type="match status" value="1"/>
</dbReference>
<dbReference type="InterPro" id="IPR014043">
    <property type="entry name" value="Acyl_transferase_dom"/>
</dbReference>
<dbReference type="GO" id="GO:0006633">
    <property type="term" value="P:fatty acid biosynthetic process"/>
    <property type="evidence" value="ECO:0007669"/>
    <property type="project" value="TreeGrafter"/>
</dbReference>
<name>Q7MA14_WOLSU</name>
<keyword evidence="4 6" id="KW-0012">Acyltransferase</keyword>
<reference evidence="9 10" key="1">
    <citation type="journal article" date="2003" name="Proc. Natl. Acad. Sci. U.S.A.">
        <title>Complete genome sequence and analysis of Wolinella succinogenes.</title>
        <authorList>
            <person name="Baar C."/>
            <person name="Eppinger M."/>
            <person name="Raddatz G."/>
            <person name="Simon JM."/>
            <person name="Lanz C."/>
            <person name="Klimmek O."/>
            <person name="Nandakumar R."/>
            <person name="Gross R."/>
            <person name="Rosinus A."/>
            <person name="Keller H."/>
            <person name="Jagtap P."/>
            <person name="Linke B."/>
            <person name="Meyer F."/>
            <person name="Lederer H."/>
            <person name="Schuster S.C."/>
        </authorList>
    </citation>
    <scope>NUCLEOTIDE SEQUENCE [LARGE SCALE GENOMIC DNA]</scope>
    <source>
        <strain evidence="10">ATCC 29543 / DSM 1740 / CCUG 13145 / JCM 31913 / LMG 7466 / NCTC 11488 / FDC 602W</strain>
    </source>
</reference>
<dbReference type="InterPro" id="IPR004410">
    <property type="entry name" value="Malonyl_CoA-ACP_transAc_FabD"/>
</dbReference>
<dbReference type="InterPro" id="IPR024925">
    <property type="entry name" value="Malonyl_CoA-ACP_transAc"/>
</dbReference>
<evidence type="ECO:0000256" key="7">
    <source>
        <dbReference type="PIRSR" id="PIRSR000446-1"/>
    </source>
</evidence>
<feature type="active site" evidence="7">
    <location>
        <position position="200"/>
    </location>
</feature>
<dbReference type="GO" id="GO:0004314">
    <property type="term" value="F:[acyl-carrier-protein] S-malonyltransferase activity"/>
    <property type="evidence" value="ECO:0007669"/>
    <property type="project" value="UniProtKB-EC"/>
</dbReference>
<dbReference type="EC" id="2.3.1.39" evidence="1 6"/>
<dbReference type="EMBL" id="BX571658">
    <property type="protein sequence ID" value="CAE09663.1"/>
    <property type="molecule type" value="Genomic_DNA"/>
</dbReference>
<organism evidence="10">
    <name type="scientific">Wolinella succinogenes (strain ATCC 29543 / DSM 1740 / CCUG 13145 / JCM 31913 / LMG 7466 / NCTC 11488 / FDC 602W)</name>
    <name type="common">Vibrio succinogenes</name>
    <dbReference type="NCBI Taxonomy" id="273121"/>
    <lineage>
        <taxon>Bacteria</taxon>
        <taxon>Pseudomonadati</taxon>
        <taxon>Campylobacterota</taxon>
        <taxon>Epsilonproteobacteria</taxon>
        <taxon>Campylobacterales</taxon>
        <taxon>Helicobacteraceae</taxon>
        <taxon>Wolinella</taxon>
    </lineage>
</organism>
<dbReference type="InterPro" id="IPR050858">
    <property type="entry name" value="Mal-CoA-ACP_Trans/PKS_FabD"/>
</dbReference>
<dbReference type="NCBIfam" id="TIGR00128">
    <property type="entry name" value="fabD"/>
    <property type="match status" value="1"/>
</dbReference>
<evidence type="ECO:0000256" key="1">
    <source>
        <dbReference type="ARBA" id="ARBA00013258"/>
    </source>
</evidence>
<dbReference type="InterPro" id="IPR016035">
    <property type="entry name" value="Acyl_Trfase/lysoPLipase"/>
</dbReference>
<dbReference type="PIRSF" id="PIRSF000446">
    <property type="entry name" value="Mct"/>
    <property type="match status" value="1"/>
</dbReference>
<dbReference type="HOGENOM" id="CLU_030558_1_1_7"/>
<comment type="catalytic activity">
    <reaction evidence="5 6">
        <text>holo-[ACP] + malonyl-CoA = malonyl-[ACP] + CoA</text>
        <dbReference type="Rhea" id="RHEA:41792"/>
        <dbReference type="Rhea" id="RHEA-COMP:9623"/>
        <dbReference type="Rhea" id="RHEA-COMP:9685"/>
        <dbReference type="ChEBI" id="CHEBI:57287"/>
        <dbReference type="ChEBI" id="CHEBI:57384"/>
        <dbReference type="ChEBI" id="CHEBI:64479"/>
        <dbReference type="ChEBI" id="CHEBI:78449"/>
        <dbReference type="EC" id="2.3.1.39"/>
    </reaction>
</comment>
<evidence type="ECO:0000256" key="5">
    <source>
        <dbReference type="ARBA" id="ARBA00048462"/>
    </source>
</evidence>
<dbReference type="InterPro" id="IPR016036">
    <property type="entry name" value="Malonyl_transacylase_ACP-bd"/>
</dbReference>
<dbReference type="KEGG" id="wsu:WS0527"/>
<keyword evidence="3 6" id="KW-0808">Transferase</keyword>
<dbReference type="GO" id="GO:0005829">
    <property type="term" value="C:cytosol"/>
    <property type="evidence" value="ECO:0007669"/>
    <property type="project" value="TreeGrafter"/>
</dbReference>
<evidence type="ECO:0000256" key="4">
    <source>
        <dbReference type="ARBA" id="ARBA00023315"/>
    </source>
</evidence>
<evidence type="ECO:0000313" key="10">
    <source>
        <dbReference type="Proteomes" id="UP000000422"/>
    </source>
</evidence>
<dbReference type="RefSeq" id="WP_011138463.1">
    <property type="nucleotide sequence ID" value="NC_005090.1"/>
</dbReference>
<dbReference type="PANTHER" id="PTHR42681:SF1">
    <property type="entry name" value="MALONYL-COA-ACYL CARRIER PROTEIN TRANSACYLASE, MITOCHONDRIAL"/>
    <property type="match status" value="1"/>
</dbReference>
<evidence type="ECO:0000256" key="3">
    <source>
        <dbReference type="ARBA" id="ARBA00022679"/>
    </source>
</evidence>
<feature type="active site" evidence="7">
    <location>
        <position position="90"/>
    </location>
</feature>
<dbReference type="Pfam" id="PF00698">
    <property type="entry name" value="Acyl_transf_1"/>
    <property type="match status" value="1"/>
</dbReference>
<evidence type="ECO:0000256" key="6">
    <source>
        <dbReference type="PIRNR" id="PIRNR000446"/>
    </source>
</evidence>
<dbReference type="Proteomes" id="UP000000422">
    <property type="component" value="Chromosome"/>
</dbReference>
<comment type="similarity">
    <text evidence="6">Belongs to the fabD family.</text>
</comment>
<dbReference type="Gene3D" id="3.40.366.10">
    <property type="entry name" value="Malonyl-Coenzyme A Acyl Carrier Protein, domain 2"/>
    <property type="match status" value="1"/>
</dbReference>
<keyword evidence="10" id="KW-1185">Reference proteome</keyword>
<protein>
    <recommendedName>
        <fullName evidence="2 6">Malonyl CoA-acyl carrier protein transacylase</fullName>
        <ecNumber evidence="1 6">2.3.1.39</ecNumber>
    </recommendedName>
</protein>
<dbReference type="STRING" id="273121.WS0527"/>
<evidence type="ECO:0000256" key="2">
    <source>
        <dbReference type="ARBA" id="ARBA00018953"/>
    </source>
</evidence>
<dbReference type="eggNOG" id="COG0331">
    <property type="taxonomic scope" value="Bacteria"/>
</dbReference>
<feature type="domain" description="Malonyl-CoA:ACP transacylase (MAT)" evidence="8">
    <location>
        <begin position="7"/>
        <end position="286"/>
    </location>
</feature>
<sequence>MKKCALIFPGQGSQALGMGRLFYEESLGKEMMERASEALGFDMAKLVLEEAERLDQTAYTQPAILLVSAMAEQWVKSKLSLDVSWAMGHSLGEFSALFSSGALSLEDALLLVHARGKLMQRTCEGIDAGMMVVLGLEDALLEGFCEEKRSKGFKVWTANYNGEGQIVLAGKRSDLAELEAPLKALGAKRALLLSMSVASHCPLLEGMREEFLTHLESKLQDSFAYPIISNVSAMPYSNKAEAIPLLASQLISPVLYKQAIKRHEEGVDFYVECGHGSVLKGLNRRLSQKPTFSIENPAGIKELELALSKEEA</sequence>
<dbReference type="SUPFAM" id="SSF52151">
    <property type="entry name" value="FabD/lysophospholipase-like"/>
    <property type="match status" value="1"/>
</dbReference>
<evidence type="ECO:0000313" key="9">
    <source>
        <dbReference type="EMBL" id="CAE09663.1"/>
    </source>
</evidence>
<gene>
    <name evidence="9" type="ordered locus">WS0527</name>
</gene>
<proteinExistence type="inferred from homology"/>
<evidence type="ECO:0000259" key="8">
    <source>
        <dbReference type="SMART" id="SM00827"/>
    </source>
</evidence>
<dbReference type="PANTHER" id="PTHR42681">
    <property type="entry name" value="MALONYL-COA-ACYL CARRIER PROTEIN TRANSACYLASE, MITOCHONDRIAL"/>
    <property type="match status" value="1"/>
</dbReference>
<dbReference type="InterPro" id="IPR001227">
    <property type="entry name" value="Ac_transferase_dom_sf"/>
</dbReference>
<dbReference type="Gene3D" id="3.30.70.250">
    <property type="entry name" value="Malonyl-CoA ACP transacylase, ACP-binding"/>
    <property type="match status" value="1"/>
</dbReference>
<dbReference type="AlphaFoldDB" id="Q7MA14"/>